<dbReference type="PANTHER" id="PTHR10520">
    <property type="entry name" value="TRIFUNCTIONAL PURINE BIOSYNTHETIC PROTEIN ADENOSINE-3-RELATED"/>
    <property type="match status" value="1"/>
</dbReference>
<dbReference type="GO" id="GO:0004641">
    <property type="term" value="F:phosphoribosylformylglycinamidine cyclo-ligase activity"/>
    <property type="evidence" value="ECO:0007669"/>
    <property type="project" value="UniProtKB-EC"/>
</dbReference>
<evidence type="ECO:0000256" key="6">
    <source>
        <dbReference type="ARBA" id="ARBA00022741"/>
    </source>
</evidence>
<dbReference type="GO" id="GO:0004637">
    <property type="term" value="F:phosphoribosylamine-glycine ligase activity"/>
    <property type="evidence" value="ECO:0007669"/>
    <property type="project" value="TreeGrafter"/>
</dbReference>
<gene>
    <name evidence="14" type="primary">purM</name>
    <name evidence="14" type="ORF">Epro_1032</name>
</gene>
<dbReference type="SUPFAM" id="SSF55326">
    <property type="entry name" value="PurM N-terminal domain-like"/>
    <property type="match status" value="1"/>
</dbReference>
<evidence type="ECO:0000256" key="7">
    <source>
        <dbReference type="ARBA" id="ARBA00022840"/>
    </source>
</evidence>
<dbReference type="GO" id="GO:0005829">
    <property type="term" value="C:cytosol"/>
    <property type="evidence" value="ECO:0007669"/>
    <property type="project" value="TreeGrafter"/>
</dbReference>
<dbReference type="GO" id="GO:0046084">
    <property type="term" value="P:adenine biosynthetic process"/>
    <property type="evidence" value="ECO:0007669"/>
    <property type="project" value="TreeGrafter"/>
</dbReference>
<evidence type="ECO:0000256" key="8">
    <source>
        <dbReference type="ARBA" id="ARBA00031908"/>
    </source>
</evidence>
<evidence type="ECO:0000256" key="4">
    <source>
        <dbReference type="ARBA" id="ARBA00020367"/>
    </source>
</evidence>
<evidence type="ECO:0000256" key="2">
    <source>
        <dbReference type="ARBA" id="ARBA00010280"/>
    </source>
</evidence>
<evidence type="ECO:0000313" key="14">
    <source>
        <dbReference type="EMBL" id="AKL98411.1"/>
    </source>
</evidence>
<dbReference type="Pfam" id="PF02769">
    <property type="entry name" value="AIRS_C"/>
    <property type="match status" value="1"/>
</dbReference>
<dbReference type="EMBL" id="CP009498">
    <property type="protein sequence ID" value="AKL98411.1"/>
    <property type="molecule type" value="Genomic_DNA"/>
</dbReference>
<feature type="domain" description="PurM-like C-terminal" evidence="13">
    <location>
        <begin position="178"/>
        <end position="374"/>
    </location>
</feature>
<evidence type="ECO:0000313" key="15">
    <source>
        <dbReference type="Proteomes" id="UP000035337"/>
    </source>
</evidence>
<dbReference type="OrthoDB" id="9802507at2"/>
<reference evidence="14 15" key="1">
    <citation type="submission" date="2014-09" db="EMBL/GenBank/DDBJ databases">
        <title>Complete genome sequence of Endomicrobium proavitum.</title>
        <authorList>
            <person name="Zheng H."/>
        </authorList>
    </citation>
    <scope>NUCLEOTIDE SEQUENCE [LARGE SCALE GENOMIC DNA]</scope>
    <source>
        <strain evidence="14 15">Rsa215</strain>
    </source>
</reference>
<dbReference type="InterPro" id="IPR016188">
    <property type="entry name" value="PurM-like_N"/>
</dbReference>
<dbReference type="RefSeq" id="WP_052570958.1">
    <property type="nucleotide sequence ID" value="NZ_CP009498.1"/>
</dbReference>
<evidence type="ECO:0000256" key="11">
    <source>
        <dbReference type="ARBA" id="ARBA00049057"/>
    </source>
</evidence>
<dbReference type="InterPro" id="IPR004733">
    <property type="entry name" value="PurM_cligase"/>
</dbReference>
<evidence type="ECO:0000256" key="5">
    <source>
        <dbReference type="ARBA" id="ARBA00022598"/>
    </source>
</evidence>
<keyword evidence="15" id="KW-1185">Reference proteome</keyword>
<sequence length="388" mass="42339">MPAEAYLSRGVSPTKDDVHEAIKKQDKGLFPGAFCKVIEDIAGDKNWCSVIHADGAGTKSIIAYLYYKETGDASVFKGIAQDSLVMNIDDMACVGIVDNIILSNTIGRNAHRIDKQILKEIIEGYGSVIDDLKKYEINIAAAGGETADIGDLVSTVVVDSTAVARIERNKIIDCDNIEAGNVIIGLASFGQAVYETSFNSGIASNGITAARHSLLSSHYRKYSEAYSPTIKENLVYGGKYKLTDKLPNSNQTVGQALLSPTRTYLPVIKNLLETKDNGICALIHCTGGAISKSKNFGKSITYIKDNLFEPPAIFAAIQECGNIPRKEMFQIFNMGQRLEIYCKPEKADAIINAIKKFNIDAKIIGRTEKSPDGKNKVIVKFKGEEFIY</sequence>
<keyword evidence="5" id="KW-0436">Ligase</keyword>
<protein>
    <recommendedName>
        <fullName evidence="4">Phosphoribosylformylglycinamidine cyclo-ligase</fullName>
        <ecNumber evidence="3">6.3.3.1</ecNumber>
    </recommendedName>
    <alternativeName>
        <fullName evidence="9">AIR synthase</fullName>
    </alternativeName>
    <alternativeName>
        <fullName evidence="10">AIRS</fullName>
    </alternativeName>
    <alternativeName>
        <fullName evidence="8">Phosphoribosyl-aminoimidazole synthetase</fullName>
    </alternativeName>
</protein>
<dbReference type="Proteomes" id="UP000035337">
    <property type="component" value="Chromosome"/>
</dbReference>
<keyword evidence="6" id="KW-0547">Nucleotide-binding</keyword>
<name>A0A0G3WIA1_9BACT</name>
<dbReference type="InterPro" id="IPR010918">
    <property type="entry name" value="PurM-like_C_dom"/>
</dbReference>
<proteinExistence type="inferred from homology"/>
<dbReference type="GO" id="GO:0005524">
    <property type="term" value="F:ATP binding"/>
    <property type="evidence" value="ECO:0007669"/>
    <property type="project" value="UniProtKB-KW"/>
</dbReference>
<dbReference type="SUPFAM" id="SSF56042">
    <property type="entry name" value="PurM C-terminal domain-like"/>
    <property type="match status" value="1"/>
</dbReference>
<comment type="pathway">
    <text evidence="1">Purine metabolism; IMP biosynthesis via de novo pathway; 5-amino-1-(5-phospho-D-ribosyl)imidazole from N(2)-formyl-N(1)-(5-phospho-D-ribosyl)glycinamide: step 2/2.</text>
</comment>
<dbReference type="KEGG" id="epo:Epro_1032"/>
<dbReference type="GO" id="GO:0006189">
    <property type="term" value="P:'de novo' IMP biosynthetic process"/>
    <property type="evidence" value="ECO:0007669"/>
    <property type="project" value="UniProtKB-UniPathway"/>
</dbReference>
<accession>A0A0G3WIA1</accession>
<evidence type="ECO:0000259" key="13">
    <source>
        <dbReference type="Pfam" id="PF02769"/>
    </source>
</evidence>
<dbReference type="Gene3D" id="3.30.1330.10">
    <property type="entry name" value="PurM-like, N-terminal domain"/>
    <property type="match status" value="1"/>
</dbReference>
<evidence type="ECO:0000256" key="9">
    <source>
        <dbReference type="ARBA" id="ARBA00032931"/>
    </source>
</evidence>
<dbReference type="UniPathway" id="UPA00074">
    <property type="reaction ID" value="UER00129"/>
</dbReference>
<evidence type="ECO:0000256" key="1">
    <source>
        <dbReference type="ARBA" id="ARBA00004686"/>
    </source>
</evidence>
<evidence type="ECO:0000256" key="3">
    <source>
        <dbReference type="ARBA" id="ARBA00013047"/>
    </source>
</evidence>
<feature type="domain" description="PurM-like N-terminal" evidence="12">
    <location>
        <begin position="44"/>
        <end position="164"/>
    </location>
</feature>
<dbReference type="InterPro" id="IPR036676">
    <property type="entry name" value="PurM-like_C_sf"/>
</dbReference>
<dbReference type="Pfam" id="PF00586">
    <property type="entry name" value="AIRS"/>
    <property type="match status" value="1"/>
</dbReference>
<comment type="catalytic activity">
    <reaction evidence="11">
        <text>2-formamido-N(1)-(5-O-phospho-beta-D-ribosyl)acetamidine + ATP = 5-amino-1-(5-phospho-beta-D-ribosyl)imidazole + ADP + phosphate + H(+)</text>
        <dbReference type="Rhea" id="RHEA:23032"/>
        <dbReference type="ChEBI" id="CHEBI:15378"/>
        <dbReference type="ChEBI" id="CHEBI:30616"/>
        <dbReference type="ChEBI" id="CHEBI:43474"/>
        <dbReference type="ChEBI" id="CHEBI:137981"/>
        <dbReference type="ChEBI" id="CHEBI:147287"/>
        <dbReference type="ChEBI" id="CHEBI:456216"/>
        <dbReference type="EC" id="6.3.3.1"/>
    </reaction>
</comment>
<evidence type="ECO:0000256" key="10">
    <source>
        <dbReference type="ARBA" id="ARBA00033093"/>
    </source>
</evidence>
<organism evidence="14 15">
    <name type="scientific">Endomicrobium proavitum</name>
    <dbReference type="NCBI Taxonomy" id="1408281"/>
    <lineage>
        <taxon>Bacteria</taxon>
        <taxon>Pseudomonadati</taxon>
        <taxon>Elusimicrobiota</taxon>
        <taxon>Endomicrobiia</taxon>
        <taxon>Endomicrobiales</taxon>
        <taxon>Endomicrobiaceae</taxon>
        <taxon>Endomicrobium</taxon>
    </lineage>
</organism>
<dbReference type="InterPro" id="IPR036921">
    <property type="entry name" value="PurM-like_N_sf"/>
</dbReference>
<dbReference type="EC" id="6.3.3.1" evidence="3"/>
<keyword evidence="7" id="KW-0067">ATP-binding</keyword>
<comment type="similarity">
    <text evidence="2">Belongs to the AIR synthase family.</text>
</comment>
<dbReference type="Gene3D" id="3.90.650.10">
    <property type="entry name" value="PurM-like C-terminal domain"/>
    <property type="match status" value="1"/>
</dbReference>
<evidence type="ECO:0000259" key="12">
    <source>
        <dbReference type="Pfam" id="PF00586"/>
    </source>
</evidence>
<dbReference type="STRING" id="1408281.Epro_1032"/>
<dbReference type="AlphaFoldDB" id="A0A0G3WIA1"/>
<dbReference type="PANTHER" id="PTHR10520:SF12">
    <property type="entry name" value="TRIFUNCTIONAL PURINE BIOSYNTHETIC PROTEIN ADENOSINE-3"/>
    <property type="match status" value="1"/>
</dbReference>